<evidence type="ECO:0000256" key="2">
    <source>
        <dbReference type="SAM" id="SignalP"/>
    </source>
</evidence>
<evidence type="ECO:0000313" key="4">
    <source>
        <dbReference type="Proteomes" id="UP000095192"/>
    </source>
</evidence>
<dbReference type="Proteomes" id="UP000095192">
    <property type="component" value="Unassembled WGS sequence"/>
</dbReference>
<evidence type="ECO:0000313" key="3">
    <source>
        <dbReference type="EMBL" id="OEH74117.1"/>
    </source>
</evidence>
<feature type="transmembrane region" description="Helical" evidence="1">
    <location>
        <begin position="199"/>
        <end position="219"/>
    </location>
</feature>
<dbReference type="VEuPathDB" id="ToxoDB:cyc_06627"/>
<comment type="caution">
    <text evidence="3">The sequence shown here is derived from an EMBL/GenBank/DDBJ whole genome shotgun (WGS) entry which is preliminary data.</text>
</comment>
<dbReference type="AlphaFoldDB" id="A0A1D3CSD5"/>
<organism evidence="3 4">
    <name type="scientific">Cyclospora cayetanensis</name>
    <dbReference type="NCBI Taxonomy" id="88456"/>
    <lineage>
        <taxon>Eukaryota</taxon>
        <taxon>Sar</taxon>
        <taxon>Alveolata</taxon>
        <taxon>Apicomplexa</taxon>
        <taxon>Conoidasida</taxon>
        <taxon>Coccidia</taxon>
        <taxon>Eucoccidiorida</taxon>
        <taxon>Eimeriorina</taxon>
        <taxon>Eimeriidae</taxon>
        <taxon>Cyclospora</taxon>
    </lineage>
</organism>
<reference evidence="3 4" key="1">
    <citation type="journal article" date="2016" name="BMC Genomics">
        <title>Comparative genomics reveals Cyclospora cayetanensis possesses coccidia-like metabolism and invasion components but unique surface antigens.</title>
        <authorList>
            <person name="Liu S."/>
            <person name="Wang L."/>
            <person name="Zheng H."/>
            <person name="Xu Z."/>
            <person name="Roellig D.M."/>
            <person name="Li N."/>
            <person name="Frace M.A."/>
            <person name="Tang K."/>
            <person name="Arrowood M.J."/>
            <person name="Moss D.M."/>
            <person name="Zhang L."/>
            <person name="Feng Y."/>
            <person name="Xiao L."/>
        </authorList>
    </citation>
    <scope>NUCLEOTIDE SEQUENCE [LARGE SCALE GENOMIC DNA]</scope>
    <source>
        <strain evidence="3 4">CHN_HEN01</strain>
    </source>
</reference>
<sequence length="229" mass="24483">MAPKLPSLAFCAHLMTFIWLVCLPALPFLQALSLASREEITGILGRTVLTIGCSCPGAKTGPPTRKPTRSICMNVQFANKPLAVSALHHSLCGRLRWGDSIDGYQETAFLLLHSESFSATDVAILLNTGGAIFGSTQWADPPRKLQTFPGLELPDAPFTAPLRAICNSPTPWSLVLSLGGFLCRLSVRNLSSHSLKKPWALLSFVTIVLASFIAVATVARGTASLELIG</sequence>
<evidence type="ECO:0000256" key="1">
    <source>
        <dbReference type="SAM" id="Phobius"/>
    </source>
</evidence>
<name>A0A1D3CSD5_9EIME</name>
<keyword evidence="2" id="KW-0732">Signal</keyword>
<accession>A0A1D3CSD5</accession>
<keyword evidence="1" id="KW-1133">Transmembrane helix</keyword>
<keyword evidence="1" id="KW-0472">Membrane</keyword>
<keyword evidence="4" id="KW-1185">Reference proteome</keyword>
<feature type="chain" id="PRO_5008913848" evidence="2">
    <location>
        <begin position="32"/>
        <end position="229"/>
    </location>
</feature>
<dbReference type="EMBL" id="JROU02002120">
    <property type="protein sequence ID" value="OEH74117.1"/>
    <property type="molecule type" value="Genomic_DNA"/>
</dbReference>
<protein>
    <submittedName>
        <fullName evidence="3">Uncharacterized protein</fullName>
    </submittedName>
</protein>
<gene>
    <name evidence="3" type="ORF">cyc_06627</name>
</gene>
<dbReference type="InParanoid" id="A0A1D3CSD5"/>
<proteinExistence type="predicted"/>
<feature type="signal peptide" evidence="2">
    <location>
        <begin position="1"/>
        <end position="31"/>
    </location>
</feature>
<keyword evidence="1" id="KW-0812">Transmembrane</keyword>